<dbReference type="GO" id="GO:0004672">
    <property type="term" value="F:protein kinase activity"/>
    <property type="evidence" value="ECO:0007669"/>
    <property type="project" value="InterPro"/>
</dbReference>
<dbReference type="Gene3D" id="1.10.510.10">
    <property type="entry name" value="Transferase(Phosphotransferase) domain 1"/>
    <property type="match status" value="1"/>
</dbReference>
<dbReference type="InterPro" id="IPR000719">
    <property type="entry name" value="Prot_kinase_dom"/>
</dbReference>
<dbReference type="eggNOG" id="KOG0032">
    <property type="taxonomic scope" value="Eukaryota"/>
</dbReference>
<dbReference type="FunFam" id="1.10.510.10:FF:000945">
    <property type="entry name" value="Uncharacterized protein"/>
    <property type="match status" value="1"/>
</dbReference>
<dbReference type="PROSITE" id="PS50011">
    <property type="entry name" value="PROTEIN_KINASE_DOM"/>
    <property type="match status" value="1"/>
</dbReference>
<dbReference type="GO" id="GO:0005524">
    <property type="term" value="F:ATP binding"/>
    <property type="evidence" value="ECO:0007669"/>
    <property type="project" value="UniProtKB-UniRule"/>
</dbReference>
<evidence type="ECO:0000313" key="7">
    <source>
        <dbReference type="Proteomes" id="UP000009168"/>
    </source>
</evidence>
<dbReference type="PROSITE" id="PS00107">
    <property type="entry name" value="PROTEIN_KINASE_ATP"/>
    <property type="match status" value="1"/>
</dbReference>
<protein>
    <submittedName>
        <fullName evidence="6">Serine/Threonine kinase domain protein</fullName>
    </submittedName>
</protein>
<feature type="compositionally biased region" description="Polar residues" evidence="4">
    <location>
        <begin position="533"/>
        <end position="543"/>
    </location>
</feature>
<dbReference type="KEGG" id="tet:TTHERM_00670660"/>
<gene>
    <name evidence="6" type="ORF">TTHERM_00670660</name>
</gene>
<feature type="domain" description="Protein kinase" evidence="5">
    <location>
        <begin position="158"/>
        <end position="424"/>
    </location>
</feature>
<keyword evidence="2 3" id="KW-0067">ATP-binding</keyword>
<dbReference type="FunFam" id="3.30.200.20:FF:000683">
    <property type="entry name" value="Uncharacterized protein"/>
    <property type="match status" value="1"/>
</dbReference>
<sequence length="576" mass="66864">MQPNNQNQQLAYQQTKNANKIGYTCVEIDGALIFPSYIDITKYMINGGLDYSQCQFECRLIKQKRVLQNKIKYAYMLNEFFLVCNEPYKKIPDKVIELKPNNRIVWDYNRTKTPYRLTGFHLLDGKDVYEYQAEEIVLLKLKEIFSQRLFQARFQDEYEVLAQVGKGNYARVYSIRHRVTGQKYAVKCFEKQKLIGLEKGALSLHNELKIMRNLRDHPNVIKLYEVFEGEHTFYFVMEIVEGTSLYEEIKKHAQNPYKDEEVRDIMSMLIDGIAYCASKNIMHRDIKPENLLFGKVGNQKILKIVDFGLGTYADENPYIFPKCGTPGFVAPEIANLVDKAQPYSTVCDMFSVGVIFHILLTGEAVFPGKKFNEVLKKNKLCEIDLEKKEYENLSDPAKDLLRRMLEKDPQKRITAAEALQHHYFTQQKLKKAPSTDDLFGMNKEDLPAIREKQTSMFTKPLRIPYLSKDTASGSTDDNLNSFVTRDPMFAGQNQVRQRADSNKMYYTIGSLDRQGVEPNQVSGQKDSDKSKFHANTLQKQVSEFTPGGRRHKESIVEEHEEEEHVFQENEKMEEEH</sequence>
<keyword evidence="6" id="KW-0808">Transferase</keyword>
<evidence type="ECO:0000256" key="4">
    <source>
        <dbReference type="SAM" id="MobiDB-lite"/>
    </source>
</evidence>
<evidence type="ECO:0000259" key="5">
    <source>
        <dbReference type="PROSITE" id="PS50011"/>
    </source>
</evidence>
<organism evidence="6 7">
    <name type="scientific">Tetrahymena thermophila (strain SB210)</name>
    <dbReference type="NCBI Taxonomy" id="312017"/>
    <lineage>
        <taxon>Eukaryota</taxon>
        <taxon>Sar</taxon>
        <taxon>Alveolata</taxon>
        <taxon>Ciliophora</taxon>
        <taxon>Intramacronucleata</taxon>
        <taxon>Oligohymenophorea</taxon>
        <taxon>Hymenostomatida</taxon>
        <taxon>Tetrahymenina</taxon>
        <taxon>Tetrahymenidae</taxon>
        <taxon>Tetrahymena</taxon>
    </lineage>
</organism>
<evidence type="ECO:0000256" key="2">
    <source>
        <dbReference type="ARBA" id="ARBA00022840"/>
    </source>
</evidence>
<reference evidence="7" key="1">
    <citation type="journal article" date="2006" name="PLoS Biol.">
        <title>Macronuclear genome sequence of the ciliate Tetrahymena thermophila, a model eukaryote.</title>
        <authorList>
            <person name="Eisen J.A."/>
            <person name="Coyne R.S."/>
            <person name="Wu M."/>
            <person name="Wu D."/>
            <person name="Thiagarajan M."/>
            <person name="Wortman J.R."/>
            <person name="Badger J.H."/>
            <person name="Ren Q."/>
            <person name="Amedeo P."/>
            <person name="Jones K.M."/>
            <person name="Tallon L.J."/>
            <person name="Delcher A.L."/>
            <person name="Salzberg S.L."/>
            <person name="Silva J.C."/>
            <person name="Haas B.J."/>
            <person name="Majoros W.H."/>
            <person name="Farzad M."/>
            <person name="Carlton J.M."/>
            <person name="Smith R.K. Jr."/>
            <person name="Garg J."/>
            <person name="Pearlman R.E."/>
            <person name="Karrer K.M."/>
            <person name="Sun L."/>
            <person name="Manning G."/>
            <person name="Elde N.C."/>
            <person name="Turkewitz A.P."/>
            <person name="Asai D.J."/>
            <person name="Wilkes D.E."/>
            <person name="Wang Y."/>
            <person name="Cai H."/>
            <person name="Collins K."/>
            <person name="Stewart B.A."/>
            <person name="Lee S.R."/>
            <person name="Wilamowska K."/>
            <person name="Weinberg Z."/>
            <person name="Ruzzo W.L."/>
            <person name="Wloga D."/>
            <person name="Gaertig J."/>
            <person name="Frankel J."/>
            <person name="Tsao C.-C."/>
            <person name="Gorovsky M.A."/>
            <person name="Keeling P.J."/>
            <person name="Waller R.F."/>
            <person name="Patron N.J."/>
            <person name="Cherry J.M."/>
            <person name="Stover N.A."/>
            <person name="Krieger C.J."/>
            <person name="del Toro C."/>
            <person name="Ryder H.F."/>
            <person name="Williamson S.C."/>
            <person name="Barbeau R.A."/>
            <person name="Hamilton E.P."/>
            <person name="Orias E."/>
        </authorList>
    </citation>
    <scope>NUCLEOTIDE SEQUENCE [LARGE SCALE GENOMIC DNA]</scope>
    <source>
        <strain evidence="7">SB210</strain>
    </source>
</reference>
<evidence type="ECO:0000256" key="1">
    <source>
        <dbReference type="ARBA" id="ARBA00022741"/>
    </source>
</evidence>
<dbReference type="InterPro" id="IPR008271">
    <property type="entry name" value="Ser/Thr_kinase_AS"/>
</dbReference>
<dbReference type="RefSeq" id="XP_001026387.2">
    <property type="nucleotide sequence ID" value="XM_001026387.2"/>
</dbReference>
<dbReference type="Pfam" id="PF00069">
    <property type="entry name" value="Pkinase"/>
    <property type="match status" value="1"/>
</dbReference>
<feature type="binding site" evidence="3">
    <location>
        <position position="187"/>
    </location>
    <ligand>
        <name>ATP</name>
        <dbReference type="ChEBI" id="CHEBI:30616"/>
    </ligand>
</feature>
<dbReference type="SMART" id="SM00220">
    <property type="entry name" value="S_TKc"/>
    <property type="match status" value="1"/>
</dbReference>
<dbReference type="Proteomes" id="UP000009168">
    <property type="component" value="Unassembled WGS sequence"/>
</dbReference>
<accession>I7LXT2</accession>
<evidence type="ECO:0000256" key="3">
    <source>
        <dbReference type="PROSITE-ProRule" id="PRU10141"/>
    </source>
</evidence>
<dbReference type="OrthoDB" id="283563at2759"/>
<dbReference type="PROSITE" id="PS00108">
    <property type="entry name" value="PROTEIN_KINASE_ST"/>
    <property type="match status" value="1"/>
</dbReference>
<dbReference type="PANTHER" id="PTHR24347">
    <property type="entry name" value="SERINE/THREONINE-PROTEIN KINASE"/>
    <property type="match status" value="1"/>
</dbReference>
<dbReference type="AlphaFoldDB" id="I7LXT2"/>
<dbReference type="InterPro" id="IPR017441">
    <property type="entry name" value="Protein_kinase_ATP_BS"/>
</dbReference>
<proteinExistence type="predicted"/>
<keyword evidence="7" id="KW-1185">Reference proteome</keyword>
<dbReference type="SUPFAM" id="SSF56112">
    <property type="entry name" value="Protein kinase-like (PK-like)"/>
    <property type="match status" value="1"/>
</dbReference>
<feature type="compositionally biased region" description="Basic and acidic residues" evidence="4">
    <location>
        <begin position="553"/>
        <end position="576"/>
    </location>
</feature>
<dbReference type="EMBL" id="GG662308">
    <property type="protein sequence ID" value="EAS06142.2"/>
    <property type="molecule type" value="Genomic_DNA"/>
</dbReference>
<dbReference type="GeneID" id="7833345"/>
<dbReference type="Gene3D" id="3.30.200.20">
    <property type="entry name" value="Phosphorylase Kinase, domain 1"/>
    <property type="match status" value="1"/>
</dbReference>
<feature type="region of interest" description="Disordered" evidence="4">
    <location>
        <begin position="515"/>
        <end position="576"/>
    </location>
</feature>
<dbReference type="InterPro" id="IPR011009">
    <property type="entry name" value="Kinase-like_dom_sf"/>
</dbReference>
<keyword evidence="6" id="KW-0418">Kinase</keyword>
<dbReference type="InParanoid" id="I7LXT2"/>
<name>I7LXT2_TETTS</name>
<keyword evidence="1 3" id="KW-0547">Nucleotide-binding</keyword>
<evidence type="ECO:0000313" key="6">
    <source>
        <dbReference type="EMBL" id="EAS06142.2"/>
    </source>
</evidence>